<name>A0A6N2UUN9_BLAHA</name>
<reference evidence="2" key="1">
    <citation type="submission" date="2019-11" db="EMBL/GenBank/DDBJ databases">
        <authorList>
            <person name="Feng L."/>
        </authorList>
    </citation>
    <scope>NUCLEOTIDE SEQUENCE</scope>
    <source>
        <strain evidence="2">BhanseniiLFYP23</strain>
    </source>
</reference>
<dbReference type="Gene3D" id="1.20.5.320">
    <property type="entry name" value="6-Phosphogluconate Dehydrogenase, domain 3"/>
    <property type="match status" value="1"/>
</dbReference>
<feature type="region of interest" description="Disordered" evidence="1">
    <location>
        <begin position="1"/>
        <end position="35"/>
    </location>
</feature>
<accession>A0A6N2UUN9</accession>
<evidence type="ECO:0000256" key="1">
    <source>
        <dbReference type="SAM" id="MobiDB-lite"/>
    </source>
</evidence>
<organism evidence="2">
    <name type="scientific">Blautia hansenii</name>
    <name type="common">Ruminococcus hansenii</name>
    <dbReference type="NCBI Taxonomy" id="1322"/>
    <lineage>
        <taxon>Bacteria</taxon>
        <taxon>Bacillati</taxon>
        <taxon>Bacillota</taxon>
        <taxon>Clostridia</taxon>
        <taxon>Lachnospirales</taxon>
        <taxon>Lachnospiraceae</taxon>
        <taxon>Blautia</taxon>
    </lineage>
</organism>
<gene>
    <name evidence="2" type="ORF">BHLFYP23_00626</name>
</gene>
<evidence type="ECO:0008006" key="3">
    <source>
        <dbReference type="Google" id="ProtNLM"/>
    </source>
</evidence>
<protein>
    <recommendedName>
        <fullName evidence="3">Collagen triple helix repeat (20 copies)</fullName>
    </recommendedName>
</protein>
<sequence>MAREVDLGSIVGPRGPQGEKGEKGDPGATTADGVSYKDSNVANALDELTKRMDDVQYTPIQITSFSNNVNTAEMGSTVNTVVLNWGYNKEPKKATLDGSGLDVKLRTKTIEGAGIKSNKTYTLTATDDREAKATKTTAITFLNGVYYGVGTAVGGVINNDFVKGLTKKLSGSKAGSFTVNATEGNYIYYALPKRLGTPTFFVGGFEGGFALEKTFEYTNPSGYTESYDVYKSTNAGLGSTKVDVK</sequence>
<proteinExistence type="predicted"/>
<evidence type="ECO:0000313" key="2">
    <source>
        <dbReference type="EMBL" id="VYT20873.1"/>
    </source>
</evidence>
<dbReference type="AlphaFoldDB" id="A0A6N2UUN9"/>
<dbReference type="EMBL" id="CACRSY010000014">
    <property type="protein sequence ID" value="VYT20873.1"/>
    <property type="molecule type" value="Genomic_DNA"/>
</dbReference>
<dbReference type="RefSeq" id="WP_156342571.1">
    <property type="nucleotide sequence ID" value="NZ_CACRSY010000014.1"/>
</dbReference>